<feature type="non-terminal residue" evidence="1">
    <location>
        <position position="70"/>
    </location>
</feature>
<organism evidence="1 2">
    <name type="scientific">Ardeotis kori</name>
    <dbReference type="NCBI Taxonomy" id="89386"/>
    <lineage>
        <taxon>Eukaryota</taxon>
        <taxon>Metazoa</taxon>
        <taxon>Chordata</taxon>
        <taxon>Craniata</taxon>
        <taxon>Vertebrata</taxon>
        <taxon>Euteleostomi</taxon>
        <taxon>Archelosauria</taxon>
        <taxon>Archosauria</taxon>
        <taxon>Dinosauria</taxon>
        <taxon>Saurischia</taxon>
        <taxon>Theropoda</taxon>
        <taxon>Coelurosauria</taxon>
        <taxon>Aves</taxon>
        <taxon>Neognathae</taxon>
        <taxon>Neoaves</taxon>
        <taxon>Otidimorphae</taxon>
        <taxon>Otidiformes</taxon>
        <taxon>Otididae</taxon>
        <taxon>Ardeotis</taxon>
    </lineage>
</organism>
<accession>A0A7K8L7U8</accession>
<dbReference type="AlphaFoldDB" id="A0A7K8L7U8"/>
<proteinExistence type="predicted"/>
<name>A0A7K8L7U8_9AVES</name>
<protein>
    <submittedName>
        <fullName evidence="1">IPIL1 protein</fullName>
    </submittedName>
</protein>
<dbReference type="Proteomes" id="UP000560386">
    <property type="component" value="Unassembled WGS sequence"/>
</dbReference>
<evidence type="ECO:0000313" key="2">
    <source>
        <dbReference type="Proteomes" id="UP000560386"/>
    </source>
</evidence>
<reference evidence="1 2" key="1">
    <citation type="submission" date="2019-09" db="EMBL/GenBank/DDBJ databases">
        <title>Bird 10,000 Genomes (B10K) Project - Family phase.</title>
        <authorList>
            <person name="Zhang G."/>
        </authorList>
    </citation>
    <scope>NUCLEOTIDE SEQUENCE [LARGE SCALE GENOMIC DNA]</scope>
    <source>
        <strain evidence="1">B10K-CU-031-01</strain>
        <tissue evidence="1">Muscle</tissue>
    </source>
</reference>
<keyword evidence="2" id="KW-1185">Reference proteome</keyword>
<evidence type="ECO:0000313" key="1">
    <source>
        <dbReference type="EMBL" id="NXE25260.1"/>
    </source>
</evidence>
<gene>
    <name evidence="1" type="primary">Itpripl1_1</name>
    <name evidence="1" type="ORF">ARDKOR_R14686</name>
</gene>
<comment type="caution">
    <text evidence="1">The sequence shown here is derived from an EMBL/GenBank/DDBJ whole genome shotgun (WGS) entry which is preliminary data.</text>
</comment>
<feature type="non-terminal residue" evidence="1">
    <location>
        <position position="1"/>
    </location>
</feature>
<dbReference type="EMBL" id="VWPR01000818">
    <property type="protein sequence ID" value="NXE25260.1"/>
    <property type="molecule type" value="Genomic_DNA"/>
</dbReference>
<sequence length="70" mass="7912">MCKVVKELVGDLLAVCQVLCKRAFMPQMQPAIGTDGAYEAWSMHKNVITYRLLVFLQPPPGHYFSLELNT</sequence>